<dbReference type="AlphaFoldDB" id="A0A426ZB59"/>
<accession>A0A426ZB59</accession>
<evidence type="ECO:0000313" key="2">
    <source>
        <dbReference type="Proteomes" id="UP000287651"/>
    </source>
</evidence>
<organism evidence="1 2">
    <name type="scientific">Ensete ventricosum</name>
    <name type="common">Abyssinian banana</name>
    <name type="synonym">Musa ensete</name>
    <dbReference type="NCBI Taxonomy" id="4639"/>
    <lineage>
        <taxon>Eukaryota</taxon>
        <taxon>Viridiplantae</taxon>
        <taxon>Streptophyta</taxon>
        <taxon>Embryophyta</taxon>
        <taxon>Tracheophyta</taxon>
        <taxon>Spermatophyta</taxon>
        <taxon>Magnoliopsida</taxon>
        <taxon>Liliopsida</taxon>
        <taxon>Zingiberales</taxon>
        <taxon>Musaceae</taxon>
        <taxon>Ensete</taxon>
    </lineage>
</organism>
<protein>
    <submittedName>
        <fullName evidence="1">Uncharacterized protein</fullName>
    </submittedName>
</protein>
<name>A0A426ZB59_ENSVE</name>
<gene>
    <name evidence="1" type="ORF">B296_00006258</name>
</gene>
<evidence type="ECO:0000313" key="1">
    <source>
        <dbReference type="EMBL" id="RRT61192.1"/>
    </source>
</evidence>
<sequence length="305" mass="34808">MHTIRRSRHSRAPTIPLHNNTTLTSFVPVSRFPFRGCVGPRNASSKRPGIRRVSAGCVSVIDIARYGLVRQLTLTSPRPRRAPRQEPYLVRASDGGNFYSRGSDRRPHLPPWTAQLSLLPASDGQDLSTAPMAAPWTRRHRSLGRPERSDGPLGCQCATCCSAPWAHRSPPHPIDSTHPLTRLFPHGLSLSLRRIPRYDFSFDLRCERRRCSTPHRTSLMHGMTDDRIRVSDRKKSRDTHTLSLSLSAWKQRTLYRGRLYLTDRLYPGVLWLEKGTFFGWDPIRGWVIEKGEGRTYGLVSWKIKT</sequence>
<dbReference type="Proteomes" id="UP000287651">
    <property type="component" value="Unassembled WGS sequence"/>
</dbReference>
<comment type="caution">
    <text evidence="1">The sequence shown here is derived from an EMBL/GenBank/DDBJ whole genome shotgun (WGS) entry which is preliminary data.</text>
</comment>
<reference evidence="1 2" key="1">
    <citation type="journal article" date="2014" name="Agronomy (Basel)">
        <title>A Draft Genome Sequence for Ensete ventricosum, the Drought-Tolerant Tree Against Hunger.</title>
        <authorList>
            <person name="Harrison J."/>
            <person name="Moore K.A."/>
            <person name="Paszkiewicz K."/>
            <person name="Jones T."/>
            <person name="Grant M."/>
            <person name="Ambacheew D."/>
            <person name="Muzemil S."/>
            <person name="Studholme D.J."/>
        </authorList>
    </citation>
    <scope>NUCLEOTIDE SEQUENCE [LARGE SCALE GENOMIC DNA]</scope>
</reference>
<dbReference type="EMBL" id="AMZH03007496">
    <property type="protein sequence ID" value="RRT61192.1"/>
    <property type="molecule type" value="Genomic_DNA"/>
</dbReference>
<proteinExistence type="predicted"/>